<evidence type="ECO:0000313" key="3">
    <source>
        <dbReference type="Proteomes" id="UP000308760"/>
    </source>
</evidence>
<dbReference type="EMBL" id="STGY01000022">
    <property type="protein sequence ID" value="THV42523.1"/>
    <property type="molecule type" value="Genomic_DNA"/>
</dbReference>
<organism evidence="2 3">
    <name type="scientific">Glycomyces buryatensis</name>
    <dbReference type="NCBI Taxonomy" id="2570927"/>
    <lineage>
        <taxon>Bacteria</taxon>
        <taxon>Bacillati</taxon>
        <taxon>Actinomycetota</taxon>
        <taxon>Actinomycetes</taxon>
        <taxon>Glycomycetales</taxon>
        <taxon>Glycomycetaceae</taxon>
        <taxon>Glycomyces</taxon>
    </lineage>
</organism>
<protein>
    <submittedName>
        <fullName evidence="2">GNAT family N-acetyltransferase</fullName>
    </submittedName>
</protein>
<dbReference type="OrthoDB" id="7942268at2"/>
<evidence type="ECO:0000313" key="2">
    <source>
        <dbReference type="EMBL" id="THV42523.1"/>
    </source>
</evidence>
<dbReference type="RefSeq" id="WP_136533648.1">
    <property type="nucleotide sequence ID" value="NZ_STGY01000022.1"/>
</dbReference>
<dbReference type="PROSITE" id="PS51186">
    <property type="entry name" value="GNAT"/>
    <property type="match status" value="1"/>
</dbReference>
<dbReference type="Gene3D" id="3.40.630.30">
    <property type="match status" value="1"/>
</dbReference>
<dbReference type="InterPro" id="IPR016181">
    <property type="entry name" value="Acyl_CoA_acyltransferase"/>
</dbReference>
<dbReference type="Pfam" id="PF00583">
    <property type="entry name" value="Acetyltransf_1"/>
    <property type="match status" value="1"/>
</dbReference>
<sequence>MPASDLTVRPLVAASELDRFLELSYVLDDELADDLAAGRRRPEWMWIATRGTRVLARASWWSSPGAEGPGVLDFFDVDDTLPPEEGVEVGFELLSAAMKAIFPEGATPPEYGRFIPPSWREDAAARQVVETRFAVLERLGARQLVERLRLEWRAGTPLPETSKRLTFRPVSDREELVDLMVPVLEGTLDAHSGADLERMTPREAAEKQHDEEFAGFDSPREWWQVATLDSGEAVGFVIPARNIYNAIIAYIGVLPAHRGHGYVDDLLAEGTRILAERDVPRIRAATDLPNVPMAAAFQRAGYVNFERAVNFTWETA</sequence>
<feature type="domain" description="N-acetyltransferase" evidence="1">
    <location>
        <begin position="181"/>
        <end position="316"/>
    </location>
</feature>
<reference evidence="2 3" key="2">
    <citation type="submission" date="2019-05" db="EMBL/GenBank/DDBJ databases">
        <title>Glycomyces buryatensis sp. nov.</title>
        <authorList>
            <person name="Nikitina E."/>
        </authorList>
    </citation>
    <scope>NUCLEOTIDE SEQUENCE [LARGE SCALE GENOMIC DNA]</scope>
    <source>
        <strain evidence="2 3">18</strain>
    </source>
</reference>
<dbReference type="InterPro" id="IPR000182">
    <property type="entry name" value="GNAT_dom"/>
</dbReference>
<comment type="caution">
    <text evidence="2">The sequence shown here is derived from an EMBL/GenBank/DDBJ whole genome shotgun (WGS) entry which is preliminary data.</text>
</comment>
<evidence type="ECO:0000259" key="1">
    <source>
        <dbReference type="PROSITE" id="PS51186"/>
    </source>
</evidence>
<gene>
    <name evidence="2" type="ORF">FAB82_06055</name>
</gene>
<dbReference type="AlphaFoldDB" id="A0A4S8QDA8"/>
<accession>A0A4S8QDA8</accession>
<proteinExistence type="predicted"/>
<name>A0A4S8QDA8_9ACTN</name>
<dbReference type="CDD" id="cd04301">
    <property type="entry name" value="NAT_SF"/>
    <property type="match status" value="1"/>
</dbReference>
<dbReference type="SUPFAM" id="SSF55729">
    <property type="entry name" value="Acyl-CoA N-acyltransferases (Nat)"/>
    <property type="match status" value="1"/>
</dbReference>
<dbReference type="Proteomes" id="UP000308760">
    <property type="component" value="Unassembled WGS sequence"/>
</dbReference>
<dbReference type="GO" id="GO:0016747">
    <property type="term" value="F:acyltransferase activity, transferring groups other than amino-acyl groups"/>
    <property type="evidence" value="ECO:0007669"/>
    <property type="project" value="InterPro"/>
</dbReference>
<reference evidence="3" key="1">
    <citation type="submission" date="2019-04" db="EMBL/GenBank/DDBJ databases">
        <title>Nocardioides xinjiangensis sp. nov.</title>
        <authorList>
            <person name="Liu S."/>
        </authorList>
    </citation>
    <scope>NUCLEOTIDE SEQUENCE [LARGE SCALE GENOMIC DNA]</scope>
    <source>
        <strain evidence="3">18</strain>
    </source>
</reference>
<keyword evidence="2" id="KW-0808">Transferase</keyword>
<keyword evidence="3" id="KW-1185">Reference proteome</keyword>